<keyword evidence="1" id="KW-0813">Transport</keyword>
<dbReference type="GO" id="GO:0005886">
    <property type="term" value="C:plasma membrane"/>
    <property type="evidence" value="ECO:0007669"/>
    <property type="project" value="UniProtKB-SubCell"/>
</dbReference>
<feature type="transmembrane region" description="Helical" evidence="1">
    <location>
        <begin position="20"/>
        <end position="39"/>
    </location>
</feature>
<dbReference type="NCBIfam" id="TIGR00697">
    <property type="entry name" value="queuosine precursor transporter"/>
    <property type="match status" value="1"/>
</dbReference>
<gene>
    <name evidence="2" type="ORF">HY544_01875</name>
</gene>
<evidence type="ECO:0000313" key="3">
    <source>
        <dbReference type="Proteomes" id="UP000732298"/>
    </source>
</evidence>
<keyword evidence="1" id="KW-1003">Cell membrane</keyword>
<sequence length="232" mass="25497">MEQAERNEQRRPGELRFYPIIVGLFVAVLLISNIASVKIVELGPLVFDGGTILFPLAYIFGDILTEVYGYKRARKVIWTGFASAALMSAVFLVVGALPAAGGWPDQAAYDTILGFVPRLVLASLIAYFAGEFTNSFVLAKMKVMSRGRNLWQRTIGSTIAGQAVDTTVFAAIAFIGVLPTETLIALVVSNYAFKVGVEVLFTPATYAITGFLKKEEKMDYYDYDTDFSPFRL</sequence>
<evidence type="ECO:0000256" key="1">
    <source>
        <dbReference type="HAMAP-Rule" id="MF_02088"/>
    </source>
</evidence>
<feature type="transmembrane region" description="Helical" evidence="1">
    <location>
        <begin position="76"/>
        <end position="99"/>
    </location>
</feature>
<comment type="subcellular location">
    <subcellularLocation>
        <location evidence="1">Cell membrane</location>
        <topology evidence="1">Multi-pass membrane protein</topology>
    </subcellularLocation>
</comment>
<organism evidence="2 3">
    <name type="scientific">Candidatus Iainarchaeum sp</name>
    <dbReference type="NCBI Taxonomy" id="3101447"/>
    <lineage>
        <taxon>Archaea</taxon>
        <taxon>Candidatus Iainarchaeota</taxon>
        <taxon>Candidatus Iainarchaeia</taxon>
        <taxon>Candidatus Iainarchaeales</taxon>
        <taxon>Candidatus Iainarchaeaceae</taxon>
        <taxon>Candidatus Iainarchaeum</taxon>
    </lineage>
</organism>
<protein>
    <recommendedName>
        <fullName evidence="1">Probable queuosine precursor transporter</fullName>
        <shortName evidence="1">Q precursor transporter</shortName>
    </recommendedName>
</protein>
<feature type="transmembrane region" description="Helical" evidence="1">
    <location>
        <begin position="191"/>
        <end position="212"/>
    </location>
</feature>
<dbReference type="Proteomes" id="UP000732298">
    <property type="component" value="Unassembled WGS sequence"/>
</dbReference>
<feature type="transmembrane region" description="Helical" evidence="1">
    <location>
        <begin position="159"/>
        <end position="179"/>
    </location>
</feature>
<evidence type="ECO:0000313" key="2">
    <source>
        <dbReference type="EMBL" id="MBI4210236.1"/>
    </source>
</evidence>
<comment type="caution">
    <text evidence="2">The sequence shown here is derived from an EMBL/GenBank/DDBJ whole genome shotgun (WGS) entry which is preliminary data.</text>
</comment>
<comment type="similarity">
    <text evidence="1">Belongs to the vitamin uptake transporter (VUT/ECF) (TC 2.A.88) family. Q precursor transporter subfamily.</text>
</comment>
<dbReference type="GO" id="GO:0022857">
    <property type="term" value="F:transmembrane transporter activity"/>
    <property type="evidence" value="ECO:0007669"/>
    <property type="project" value="UniProtKB-UniRule"/>
</dbReference>
<dbReference type="EMBL" id="JACQPB010000025">
    <property type="protein sequence ID" value="MBI4210236.1"/>
    <property type="molecule type" value="Genomic_DNA"/>
</dbReference>
<dbReference type="InterPro" id="IPR003744">
    <property type="entry name" value="YhhQ"/>
</dbReference>
<dbReference type="HAMAP" id="MF_02088">
    <property type="entry name" value="Q_prec_transport"/>
    <property type="match status" value="1"/>
</dbReference>
<keyword evidence="1" id="KW-0812">Transmembrane</keyword>
<accession>A0A8T3YLP8</accession>
<reference evidence="2" key="1">
    <citation type="submission" date="2020-07" db="EMBL/GenBank/DDBJ databases">
        <title>Huge and variable diversity of episymbiotic CPR bacteria and DPANN archaea in groundwater ecosystems.</title>
        <authorList>
            <person name="He C.Y."/>
            <person name="Keren R."/>
            <person name="Whittaker M."/>
            <person name="Farag I.F."/>
            <person name="Doudna J."/>
            <person name="Cate J.H.D."/>
            <person name="Banfield J.F."/>
        </authorList>
    </citation>
    <scope>NUCLEOTIDE SEQUENCE</scope>
    <source>
        <strain evidence="2">NC_groundwater_1296_Ag_S-0.2um_52_80</strain>
    </source>
</reference>
<keyword evidence="1" id="KW-1133">Transmembrane helix</keyword>
<keyword evidence="1" id="KW-0472">Membrane</keyword>
<feature type="transmembrane region" description="Helical" evidence="1">
    <location>
        <begin position="119"/>
        <end position="139"/>
    </location>
</feature>
<feature type="transmembrane region" description="Helical" evidence="1">
    <location>
        <begin position="45"/>
        <end position="64"/>
    </location>
</feature>
<dbReference type="PANTHER" id="PTHR34300:SF2">
    <property type="entry name" value="QUEUOSINE PRECURSOR TRANSPORTER-RELATED"/>
    <property type="match status" value="1"/>
</dbReference>
<dbReference type="Pfam" id="PF02592">
    <property type="entry name" value="Vut_1"/>
    <property type="match status" value="1"/>
</dbReference>
<dbReference type="PANTHER" id="PTHR34300">
    <property type="entry name" value="QUEUOSINE PRECURSOR TRANSPORTER-RELATED"/>
    <property type="match status" value="1"/>
</dbReference>
<comment type="function">
    <text evidence="1">Involved in the import of queuosine (Q) precursors, required for Q precursor salvage.</text>
</comment>
<name>A0A8T3YLP8_9ARCH</name>
<proteinExistence type="inferred from homology"/>
<dbReference type="AlphaFoldDB" id="A0A8T3YLP8"/>